<accession>I8UD97</accession>
<proteinExistence type="predicted"/>
<dbReference type="SUPFAM" id="SSF111369">
    <property type="entry name" value="HlyD-like secretion proteins"/>
    <property type="match status" value="1"/>
</dbReference>
<dbReference type="Gene3D" id="2.40.30.170">
    <property type="match status" value="1"/>
</dbReference>
<feature type="domain" description="YhbJ barrel-sandwich hybrid" evidence="3">
    <location>
        <begin position="45"/>
        <end position="115"/>
    </location>
</feature>
<dbReference type="AlphaFoldDB" id="I8UD97"/>
<dbReference type="InterPro" id="IPR011053">
    <property type="entry name" value="Single_hybrid_motif"/>
</dbReference>
<dbReference type="GO" id="GO:1990281">
    <property type="term" value="C:efflux pump complex"/>
    <property type="evidence" value="ECO:0007669"/>
    <property type="project" value="TreeGrafter"/>
</dbReference>
<dbReference type="EMBL" id="AKKV01000030">
    <property type="protein sequence ID" value="EIT84788.1"/>
    <property type="molecule type" value="Genomic_DNA"/>
</dbReference>
<dbReference type="RefSeq" id="WP_007202856.1">
    <property type="nucleotide sequence ID" value="NZ_AKKV01000030.1"/>
</dbReference>
<dbReference type="GO" id="GO:0015562">
    <property type="term" value="F:efflux transmembrane transporter activity"/>
    <property type="evidence" value="ECO:0007669"/>
    <property type="project" value="TreeGrafter"/>
</dbReference>
<evidence type="ECO:0000313" key="5">
    <source>
        <dbReference type="Proteomes" id="UP000004080"/>
    </source>
</evidence>
<feature type="region of interest" description="Disordered" evidence="1">
    <location>
        <begin position="192"/>
        <end position="211"/>
    </location>
</feature>
<dbReference type="eggNOG" id="COG1566">
    <property type="taxonomic scope" value="Bacteria"/>
</dbReference>
<evidence type="ECO:0000313" key="4">
    <source>
        <dbReference type="EMBL" id="EIT84788.1"/>
    </source>
</evidence>
<dbReference type="SUPFAM" id="SSF51230">
    <property type="entry name" value="Single hybrid motif"/>
    <property type="match status" value="1"/>
</dbReference>
<dbReference type="OrthoDB" id="9811754at2"/>
<evidence type="ECO:0000256" key="1">
    <source>
        <dbReference type="SAM" id="MobiDB-lite"/>
    </source>
</evidence>
<keyword evidence="2" id="KW-0472">Membrane</keyword>
<dbReference type="Gene3D" id="2.40.50.100">
    <property type="match status" value="1"/>
</dbReference>
<evidence type="ECO:0000256" key="2">
    <source>
        <dbReference type="SAM" id="Phobius"/>
    </source>
</evidence>
<comment type="caution">
    <text evidence="4">The sequence shown here is derived from an EMBL/GenBank/DDBJ whole genome shotgun (WGS) entry which is preliminary data.</text>
</comment>
<evidence type="ECO:0000259" key="3">
    <source>
        <dbReference type="Pfam" id="PF25997"/>
    </source>
</evidence>
<organism evidence="4 5">
    <name type="scientific">Fictibacillus macauensis ZFHKF-1</name>
    <dbReference type="NCBI Taxonomy" id="1196324"/>
    <lineage>
        <taxon>Bacteria</taxon>
        <taxon>Bacillati</taxon>
        <taxon>Bacillota</taxon>
        <taxon>Bacilli</taxon>
        <taxon>Bacillales</taxon>
        <taxon>Fictibacillaceae</taxon>
        <taxon>Fictibacillus</taxon>
    </lineage>
</organism>
<keyword evidence="2" id="KW-1133">Transmembrane helix</keyword>
<dbReference type="Proteomes" id="UP000004080">
    <property type="component" value="Unassembled WGS sequence"/>
</dbReference>
<dbReference type="PANTHER" id="PTHR30469">
    <property type="entry name" value="MULTIDRUG RESISTANCE PROTEIN MDTA"/>
    <property type="match status" value="1"/>
</dbReference>
<feature type="transmembrane region" description="Helical" evidence="2">
    <location>
        <begin position="7"/>
        <end position="29"/>
    </location>
</feature>
<dbReference type="STRING" id="1196324.A374_13890"/>
<dbReference type="Pfam" id="PF25997">
    <property type="entry name" value="BSH_YhbJ"/>
    <property type="match status" value="1"/>
</dbReference>
<reference evidence="4 5" key="1">
    <citation type="journal article" date="2012" name="J. Bacteriol.">
        <title>Genome of Bacillus macauensis ZFHKF-1, a Long-Chain-Forming Bacterium.</title>
        <authorList>
            <person name="Cai L."/>
            <person name="Zhang T."/>
        </authorList>
    </citation>
    <scope>NUCLEOTIDE SEQUENCE [LARGE SCALE GENOMIC DNA]</scope>
    <source>
        <strain evidence="4 5">ZFHKF-1</strain>
    </source>
</reference>
<sequence length="211" mass="22368">MSRGRLILTNIIALLVVILLIGGGAYYYVQSSDYVKTDNAKVSADLNTITAPAAGKITGLSAEEGKEVSKSDKIATLEGEKKVSISAPASGTIIKKQVNNGQMVQAGQTIAHVVDMKELYVIANVKEDELKDLESGDSVDVTVDGDDGSTLDGKIEEIGYATNSLFSLMPKSSDDGNYTKVTQTVPVKISIKNPSDKVKPGMNAEVKISKD</sequence>
<dbReference type="CDD" id="cd06850">
    <property type="entry name" value="biotinyl_domain"/>
    <property type="match status" value="1"/>
</dbReference>
<protein>
    <submittedName>
        <fullName evidence="4">Integral inner membrane protein</fullName>
    </submittedName>
</protein>
<keyword evidence="5" id="KW-1185">Reference proteome</keyword>
<dbReference type="InterPro" id="IPR058635">
    <property type="entry name" value="BSH_YhbJ"/>
</dbReference>
<keyword evidence="2" id="KW-0812">Transmembrane</keyword>
<dbReference type="PATRIC" id="fig|1196324.3.peg.2841"/>
<gene>
    <name evidence="4" type="ORF">A374_13890</name>
</gene>
<name>I8UD97_9BACL</name>